<organism evidence="2 3">
    <name type="scientific">Mycobacterium phage Tesla</name>
    <dbReference type="NCBI Taxonomy" id="2079425"/>
    <lineage>
        <taxon>Viruses</taxon>
        <taxon>Duplodnaviria</taxon>
        <taxon>Heunggongvirae</taxon>
        <taxon>Uroviricota</taxon>
        <taxon>Caudoviricetes</taxon>
        <taxon>Marvinvirus</taxon>
        <taxon>Marvinvirus mosmoris</taxon>
    </lineage>
</organism>
<evidence type="ECO:0000313" key="3">
    <source>
        <dbReference type="Proteomes" id="UP000240951"/>
    </source>
</evidence>
<name>A0A2L1J010_9CAUD</name>
<accession>A0A2L1J010</accession>
<dbReference type="InterPro" id="IPR055642">
    <property type="entry name" value="DUF7218"/>
</dbReference>
<evidence type="ECO:0000256" key="1">
    <source>
        <dbReference type="SAM" id="MobiDB-lite"/>
    </source>
</evidence>
<dbReference type="EMBL" id="MG757167">
    <property type="protein sequence ID" value="AVE00767.1"/>
    <property type="molecule type" value="Genomic_DNA"/>
</dbReference>
<feature type="region of interest" description="Disordered" evidence="1">
    <location>
        <begin position="31"/>
        <end position="51"/>
    </location>
</feature>
<evidence type="ECO:0000313" key="2">
    <source>
        <dbReference type="EMBL" id="AVE00767.1"/>
    </source>
</evidence>
<proteinExistence type="predicted"/>
<feature type="compositionally biased region" description="Basic residues" evidence="1">
    <location>
        <begin position="37"/>
        <end position="51"/>
    </location>
</feature>
<dbReference type="Pfam" id="PF23855">
    <property type="entry name" value="DUF7218"/>
    <property type="match status" value="1"/>
</dbReference>
<gene>
    <name evidence="2" type="ORF">SEA_TESLA_21</name>
</gene>
<protein>
    <submittedName>
        <fullName evidence="2">Uncharacterized protein</fullName>
    </submittedName>
</protein>
<sequence length="51" mass="5735">MPGKKYRSIKRPRVYEALKRKGYSKKMAAKIANAGKKANRKGGRKSGKKGR</sequence>
<dbReference type="Proteomes" id="UP000240951">
    <property type="component" value="Segment"/>
</dbReference>
<reference evidence="3" key="1">
    <citation type="submission" date="2018-01" db="EMBL/GenBank/DDBJ databases">
        <authorList>
            <person name="Gaut B.S."/>
            <person name="Morton B.R."/>
            <person name="Clegg M.T."/>
            <person name="Duvall M.R."/>
        </authorList>
    </citation>
    <scope>NUCLEOTIDE SEQUENCE [LARGE SCALE GENOMIC DNA]</scope>
</reference>